<dbReference type="Pfam" id="PF20566">
    <property type="entry name" value="Eap1"/>
    <property type="match status" value="1"/>
</dbReference>
<reference evidence="2 3" key="1">
    <citation type="journal article" date="2011" name="J. Gen. Appl. Microbiol.">
        <title>Draft genome sequencing of the enigmatic yeast Saitoella complicata.</title>
        <authorList>
            <person name="Nishida H."/>
            <person name="Hamamoto M."/>
            <person name="Sugiyama J."/>
        </authorList>
    </citation>
    <scope>NUCLEOTIDE SEQUENCE [LARGE SCALE GENOMIC DNA]</scope>
    <source>
        <strain evidence="2 3">NRRL Y-17804</strain>
    </source>
</reference>
<keyword evidence="3" id="KW-1185">Reference proteome</keyword>
<feature type="region of interest" description="Disordered" evidence="1">
    <location>
        <begin position="90"/>
        <end position="362"/>
    </location>
</feature>
<feature type="region of interest" description="Disordered" evidence="1">
    <location>
        <begin position="386"/>
        <end position="630"/>
    </location>
</feature>
<evidence type="ECO:0000256" key="1">
    <source>
        <dbReference type="SAM" id="MobiDB-lite"/>
    </source>
</evidence>
<dbReference type="AlphaFoldDB" id="A0A0E9NNZ0"/>
<evidence type="ECO:0000313" key="2">
    <source>
        <dbReference type="EMBL" id="GAO51518.1"/>
    </source>
</evidence>
<feature type="compositionally biased region" description="Basic and acidic residues" evidence="1">
    <location>
        <begin position="164"/>
        <end position="213"/>
    </location>
</feature>
<dbReference type="EMBL" id="BACD03000047">
    <property type="protein sequence ID" value="GAO51518.1"/>
    <property type="molecule type" value="Genomic_DNA"/>
</dbReference>
<proteinExistence type="predicted"/>
<name>A0A0E9NNZ0_SAICN</name>
<sequence length="769" mass="83776">MEDVPWEEKKHLCYGIDFLLHLSKSPLAERPERLAPNVDWMGAEALRPERGMRRQNSEQSDRVARAPREEVKFTPRVSKAEDIVLGPPKLAFASSSTTSRYVRADRIGEDGYARGTTEEVEGSGKSVRNQAGREKNGRGPRQPQGPREEEEGWVPVARTPRKSFGAEDKERPRGERGASFRDKERVEPREREYRIEREPRGPREYTRERRRSNNGDNKYAGNNDEPNWRSAREGQSDSKYRRNEPEWMDEPVDVTEGSMPAHHSAQEFQAWKEAMKAKQRGDAPSQHPDEQRPLDTPARESASAGTNSFGDLGFFGGMGEPTKPGSMLSLNEPAMTPSLGKASVSRPPGFPESEFAAPTPSMTAAVPATGRASRFTRFFGAPVAQEAPSPVVSAASPAAPSAPALNPFENLLNASLQRAEPEAASSRPPPGFGGSAAAPAPGHTGKPSEDVAGFNRIMQMLGASKPAQSPQMQHRQPVQQEQREQRKQRKQRSSDQPAQSPVFADPAIMSAGRDVGPQRGAPGHPEPVDPKSKQDFFMSLMSGPPKQHAAAPPPGFGGQPTPQQRPISPVKEAPRGPFHDAPIPPSPFRQQSRLQQRRQDMESPAVRHEQLAARGEPEQHSQQPLQRQFMPPPPGFIPEGMGPMPPFMRDGPPGVPGPMGPLPPGMNFNGPPPPMGFPGAPFSPPIPGQQMPFPFPPGQVPPGRIPEGFPMPPPGMFSPGMMSPVGIASPVSLASPPPMGAFPAPGFPFGVPPPHMMKQMEERRHAGKQ</sequence>
<feature type="compositionally biased region" description="Basic and acidic residues" evidence="1">
    <location>
        <begin position="226"/>
        <end position="245"/>
    </location>
</feature>
<feature type="compositionally biased region" description="Basic and acidic residues" evidence="1">
    <location>
        <begin position="597"/>
        <end position="619"/>
    </location>
</feature>
<feature type="compositionally biased region" description="Low complexity" evidence="1">
    <location>
        <begin position="386"/>
        <end position="404"/>
    </location>
</feature>
<protein>
    <submittedName>
        <fullName evidence="2">Uncharacterized protein</fullName>
    </submittedName>
</protein>
<gene>
    <name evidence="2" type="ORF">G7K_5617-t1</name>
</gene>
<dbReference type="OMA" id="PAEEWMG"/>
<feature type="region of interest" description="Disordered" evidence="1">
    <location>
        <begin position="46"/>
        <end position="70"/>
    </location>
</feature>
<reference evidence="2 3" key="2">
    <citation type="journal article" date="2014" name="J. Gen. Appl. Microbiol.">
        <title>The early diverging ascomycetous budding yeast Saitoella complicata has three histone deacetylases belonging to the Clr6, Hos2, and Rpd3 lineages.</title>
        <authorList>
            <person name="Nishida H."/>
            <person name="Matsumoto T."/>
            <person name="Kondo S."/>
            <person name="Hamamoto M."/>
            <person name="Yoshikawa H."/>
        </authorList>
    </citation>
    <scope>NUCLEOTIDE SEQUENCE [LARGE SCALE GENOMIC DNA]</scope>
    <source>
        <strain evidence="2 3">NRRL Y-17804</strain>
    </source>
</reference>
<feature type="compositionally biased region" description="Basic and acidic residues" evidence="1">
    <location>
        <begin position="273"/>
        <end position="293"/>
    </location>
</feature>
<feature type="compositionally biased region" description="Low complexity" evidence="1">
    <location>
        <begin position="468"/>
        <end position="480"/>
    </location>
</feature>
<feature type="compositionally biased region" description="Basic and acidic residues" evidence="1">
    <location>
        <begin position="102"/>
        <end position="112"/>
    </location>
</feature>
<evidence type="ECO:0000313" key="3">
    <source>
        <dbReference type="Proteomes" id="UP000033140"/>
    </source>
</evidence>
<comment type="caution">
    <text evidence="2">The sequence shown here is derived from an EMBL/GenBank/DDBJ whole genome shotgun (WGS) entry which is preliminary data.</text>
</comment>
<organism evidence="2 3">
    <name type="scientific">Saitoella complicata (strain BCRC 22490 / CBS 7301 / JCM 7358 / NBRC 10748 / NRRL Y-17804)</name>
    <dbReference type="NCBI Taxonomy" id="698492"/>
    <lineage>
        <taxon>Eukaryota</taxon>
        <taxon>Fungi</taxon>
        <taxon>Dikarya</taxon>
        <taxon>Ascomycota</taxon>
        <taxon>Taphrinomycotina</taxon>
        <taxon>Taphrinomycotina incertae sedis</taxon>
        <taxon>Saitoella</taxon>
    </lineage>
</organism>
<accession>A0A0E9NNZ0</accession>
<dbReference type="InterPro" id="IPR046784">
    <property type="entry name" value="Eap1"/>
</dbReference>
<reference evidence="2 3" key="3">
    <citation type="journal article" date="2015" name="Genome Announc.">
        <title>Draft Genome Sequence of the Archiascomycetous Yeast Saitoella complicata.</title>
        <authorList>
            <person name="Yamauchi K."/>
            <person name="Kondo S."/>
            <person name="Hamamoto M."/>
            <person name="Takahashi Y."/>
            <person name="Ogura Y."/>
            <person name="Hayashi T."/>
            <person name="Nishida H."/>
        </authorList>
    </citation>
    <scope>NUCLEOTIDE SEQUENCE [LARGE SCALE GENOMIC DNA]</scope>
    <source>
        <strain evidence="2 3">NRRL Y-17804</strain>
    </source>
</reference>
<dbReference type="Proteomes" id="UP000033140">
    <property type="component" value="Unassembled WGS sequence"/>
</dbReference>